<accession>A0A2M8W3Q4</accession>
<evidence type="ECO:0000256" key="1">
    <source>
        <dbReference type="SAM" id="SignalP"/>
    </source>
</evidence>
<dbReference type="AlphaFoldDB" id="A0A2M8W3Q4"/>
<protein>
    <submittedName>
        <fullName evidence="2">Uncharacterized protein</fullName>
    </submittedName>
</protein>
<sequence>MQIRNTTRYAAVGLLVGAFAIGVPTGLAQAAIASPCVNVAPDGTTQASQASESVTPDANCCIPDSYSITSSSTTRVPFTGTGLKIFRDGPGGTLTVSHSYSGTASASTTVGGSVEIGAVWAKAKVEVSGTIVESNSTSDTNTYSHNITSGKYGNVQYVSYGYKVNFKKVHTSTTCSTTTTTGTITYPSTTEGWYYWETSS</sequence>
<dbReference type="Proteomes" id="UP000231586">
    <property type="component" value="Unassembled WGS sequence"/>
</dbReference>
<proteinExistence type="predicted"/>
<gene>
    <name evidence="2" type="ORF">CLV34_2710</name>
</gene>
<organism evidence="2 3">
    <name type="scientific">Luteimicrobium subarcticum</name>
    <dbReference type="NCBI Taxonomy" id="620910"/>
    <lineage>
        <taxon>Bacteria</taxon>
        <taxon>Bacillati</taxon>
        <taxon>Actinomycetota</taxon>
        <taxon>Actinomycetes</taxon>
        <taxon>Micrococcales</taxon>
        <taxon>Luteimicrobium</taxon>
    </lineage>
</organism>
<feature type="signal peptide" evidence="1">
    <location>
        <begin position="1"/>
        <end position="30"/>
    </location>
</feature>
<keyword evidence="1" id="KW-0732">Signal</keyword>
<dbReference type="EMBL" id="PGTZ01000011">
    <property type="protein sequence ID" value="PJI85530.1"/>
    <property type="molecule type" value="Genomic_DNA"/>
</dbReference>
<dbReference type="OrthoDB" id="3529747at2"/>
<evidence type="ECO:0000313" key="2">
    <source>
        <dbReference type="EMBL" id="PJI85530.1"/>
    </source>
</evidence>
<reference evidence="2 3" key="1">
    <citation type="submission" date="2017-11" db="EMBL/GenBank/DDBJ databases">
        <title>Genomic Encyclopedia of Archaeal and Bacterial Type Strains, Phase II (KMG-II): From Individual Species to Whole Genera.</title>
        <authorList>
            <person name="Goeker M."/>
        </authorList>
    </citation>
    <scope>NUCLEOTIDE SEQUENCE [LARGE SCALE GENOMIC DNA]</scope>
    <source>
        <strain evidence="2 3">DSM 22413</strain>
    </source>
</reference>
<name>A0A2M8W3Q4_9MICO</name>
<dbReference type="RefSeq" id="WP_157803854.1">
    <property type="nucleotide sequence ID" value="NZ_PGTZ01000011.1"/>
</dbReference>
<comment type="caution">
    <text evidence="2">The sequence shown here is derived from an EMBL/GenBank/DDBJ whole genome shotgun (WGS) entry which is preliminary data.</text>
</comment>
<feature type="chain" id="PRO_5014986921" evidence="1">
    <location>
        <begin position="31"/>
        <end position="200"/>
    </location>
</feature>
<keyword evidence="3" id="KW-1185">Reference proteome</keyword>
<evidence type="ECO:0000313" key="3">
    <source>
        <dbReference type="Proteomes" id="UP000231586"/>
    </source>
</evidence>